<keyword evidence="1 3" id="KW-0853">WD repeat</keyword>
<keyword evidence="2" id="KW-0677">Repeat</keyword>
<dbReference type="InterPro" id="IPR019775">
    <property type="entry name" value="WD40_repeat_CS"/>
</dbReference>
<dbReference type="InterPro" id="IPR015943">
    <property type="entry name" value="WD40/YVTN_repeat-like_dom_sf"/>
</dbReference>
<accession>A0A7M7GHM8</accession>
<evidence type="ECO:0000256" key="3">
    <source>
        <dbReference type="PROSITE-ProRule" id="PRU00221"/>
    </source>
</evidence>
<dbReference type="OrthoDB" id="361494at2759"/>
<organism evidence="5 6">
    <name type="scientific">Strongylocentrotus purpuratus</name>
    <name type="common">Purple sea urchin</name>
    <dbReference type="NCBI Taxonomy" id="7668"/>
    <lineage>
        <taxon>Eukaryota</taxon>
        <taxon>Metazoa</taxon>
        <taxon>Echinodermata</taxon>
        <taxon>Eleutherozoa</taxon>
        <taxon>Echinozoa</taxon>
        <taxon>Echinoidea</taxon>
        <taxon>Euechinoidea</taxon>
        <taxon>Echinacea</taxon>
        <taxon>Camarodonta</taxon>
        <taxon>Echinidea</taxon>
        <taxon>Strongylocentrotidae</taxon>
        <taxon>Strongylocentrotus</taxon>
    </lineage>
</organism>
<dbReference type="PANTHER" id="PTHR47822">
    <property type="entry name" value="CARBOHYDRATE BINDING DOMAIN CONTAINING PROTEIN"/>
    <property type="match status" value="1"/>
</dbReference>
<reference evidence="5" key="2">
    <citation type="submission" date="2021-01" db="UniProtKB">
        <authorList>
            <consortium name="EnsemblMetazoa"/>
        </authorList>
    </citation>
    <scope>IDENTIFICATION</scope>
</reference>
<proteinExistence type="predicted"/>
<dbReference type="SUPFAM" id="SSF50978">
    <property type="entry name" value="WD40 repeat-like"/>
    <property type="match status" value="1"/>
</dbReference>
<evidence type="ECO:0000256" key="1">
    <source>
        <dbReference type="ARBA" id="ARBA00022574"/>
    </source>
</evidence>
<feature type="repeat" description="WD" evidence="3">
    <location>
        <begin position="90"/>
        <end position="125"/>
    </location>
</feature>
<dbReference type="EnsemblMetazoa" id="XM_003729867">
    <property type="protein sequence ID" value="XP_003729915"/>
    <property type="gene ID" value="LOC100891656"/>
</dbReference>
<dbReference type="InterPro" id="IPR001680">
    <property type="entry name" value="WD40_rpt"/>
</dbReference>
<sequence>MARRRLETAIRTGRAIDSEQKKSAGVFTQVKELVSIELDDAAMGTYSLQFSHDGDVLAVGTGNGGIKLFNSKTGALQHVLSQGDRATLPVMCLSFHPGMQDVLVTAGSDGVISLWNTATNKRIDTFVEGGNEINALDFSLQGDMYATAGKDQNVRLYHANSNELVHLYQGSNALVPLRNDLLEAGHGQRVFALKFHPDDNHIFVTGGWDNCLKVWDTRTEHGVERTISGPHICGSGLDIQDGKILTASWVQNHALQIWDFSSGHLDRTLDLDTDHKEGDFLYCAQFCDNNTVLAGGSGTMNVQAVQTETFDIIGVVDYKGKTVQALDSTDGGRLFALGGSSQTIQLASLR</sequence>
<evidence type="ECO:0000259" key="4">
    <source>
        <dbReference type="Pfam" id="PF12894"/>
    </source>
</evidence>
<dbReference type="Pfam" id="PF00400">
    <property type="entry name" value="WD40"/>
    <property type="match status" value="2"/>
</dbReference>
<dbReference type="RefSeq" id="XP_003729915.1">
    <property type="nucleotide sequence ID" value="XM_003729867.3"/>
</dbReference>
<feature type="domain" description="Anaphase-promoting complex subunit 4-like WD40" evidence="4">
    <location>
        <begin position="46"/>
        <end position="95"/>
    </location>
</feature>
<evidence type="ECO:0000313" key="5">
    <source>
        <dbReference type="EnsemblMetazoa" id="XP_003729915"/>
    </source>
</evidence>
<dbReference type="InterPro" id="IPR036322">
    <property type="entry name" value="WD40_repeat_dom_sf"/>
</dbReference>
<dbReference type="KEGG" id="spu:100891656"/>
<evidence type="ECO:0000313" key="6">
    <source>
        <dbReference type="Proteomes" id="UP000007110"/>
    </source>
</evidence>
<dbReference type="GeneID" id="100891656"/>
<evidence type="ECO:0000256" key="2">
    <source>
        <dbReference type="ARBA" id="ARBA00022737"/>
    </source>
</evidence>
<dbReference type="OMA" id="VHEIKLF"/>
<dbReference type="PROSITE" id="PS00678">
    <property type="entry name" value="WD_REPEATS_1"/>
    <property type="match status" value="1"/>
</dbReference>
<dbReference type="InterPro" id="IPR024977">
    <property type="entry name" value="Apc4-like_WD40_dom"/>
</dbReference>
<dbReference type="PANTHER" id="PTHR47822:SF3">
    <property type="entry name" value="ANAPHASE-PROMOTING COMPLEX SUBUNIT 4-LIKE WD40 DOMAIN-CONTAINING PROTEIN"/>
    <property type="match status" value="1"/>
</dbReference>
<dbReference type="PROSITE" id="PS50294">
    <property type="entry name" value="WD_REPEATS_REGION"/>
    <property type="match status" value="1"/>
</dbReference>
<dbReference type="InParanoid" id="A0A7M7GHM8"/>
<dbReference type="Proteomes" id="UP000007110">
    <property type="component" value="Unassembled WGS sequence"/>
</dbReference>
<feature type="repeat" description="WD" evidence="3">
    <location>
        <begin position="183"/>
        <end position="225"/>
    </location>
</feature>
<dbReference type="PROSITE" id="PS50082">
    <property type="entry name" value="WD_REPEATS_2"/>
    <property type="match status" value="2"/>
</dbReference>
<dbReference type="Pfam" id="PF12894">
    <property type="entry name" value="ANAPC4_WD40"/>
    <property type="match status" value="1"/>
</dbReference>
<dbReference type="AlphaFoldDB" id="A0A7M7GHM8"/>
<dbReference type="Gene3D" id="2.130.10.10">
    <property type="entry name" value="YVTN repeat-like/Quinoprotein amine dehydrogenase"/>
    <property type="match status" value="2"/>
</dbReference>
<protein>
    <recommendedName>
        <fullName evidence="4">Anaphase-promoting complex subunit 4-like WD40 domain-containing protein</fullName>
    </recommendedName>
</protein>
<reference evidence="6" key="1">
    <citation type="submission" date="2015-02" db="EMBL/GenBank/DDBJ databases">
        <title>Genome sequencing for Strongylocentrotus purpuratus.</title>
        <authorList>
            <person name="Murali S."/>
            <person name="Liu Y."/>
            <person name="Vee V."/>
            <person name="English A."/>
            <person name="Wang M."/>
            <person name="Skinner E."/>
            <person name="Han Y."/>
            <person name="Muzny D.M."/>
            <person name="Worley K.C."/>
            <person name="Gibbs R.A."/>
        </authorList>
    </citation>
    <scope>NUCLEOTIDE SEQUENCE</scope>
</reference>
<dbReference type="SMART" id="SM00320">
    <property type="entry name" value="WD40"/>
    <property type="match status" value="6"/>
</dbReference>
<keyword evidence="6" id="KW-1185">Reference proteome</keyword>
<name>A0A7M7GHM8_STRPU</name>